<dbReference type="Gene3D" id="3.40.50.2000">
    <property type="entry name" value="Glycogen Phosphorylase B"/>
    <property type="match status" value="2"/>
</dbReference>
<proteinExistence type="inferred from homology"/>
<name>A0A7X0XSH2_9LIST</name>
<dbReference type="PANTHER" id="PTHR12526">
    <property type="entry name" value="GLYCOSYLTRANSFERASE"/>
    <property type="match status" value="1"/>
</dbReference>
<dbReference type="Proteomes" id="UP000547643">
    <property type="component" value="Unassembled WGS sequence"/>
</dbReference>
<accession>A0A7X0XSH2</accession>
<feature type="domain" description="Glycosyltransferase subfamily 4-like N-terminal" evidence="5">
    <location>
        <begin position="46"/>
        <end position="157"/>
    </location>
</feature>
<evidence type="ECO:0000259" key="5">
    <source>
        <dbReference type="Pfam" id="PF13439"/>
    </source>
</evidence>
<evidence type="ECO:0000256" key="2">
    <source>
        <dbReference type="ARBA" id="ARBA00022676"/>
    </source>
</evidence>
<dbReference type="AlphaFoldDB" id="A0A7X0XSH2"/>
<dbReference type="Pfam" id="PF00534">
    <property type="entry name" value="Glycos_transf_1"/>
    <property type="match status" value="1"/>
</dbReference>
<dbReference type="RefSeq" id="WP_185495155.1">
    <property type="nucleotide sequence ID" value="NZ_JAARUV010000003.1"/>
</dbReference>
<evidence type="ECO:0000313" key="7">
    <source>
        <dbReference type="Proteomes" id="UP000547643"/>
    </source>
</evidence>
<keyword evidence="3 6" id="KW-0808">Transferase</keyword>
<evidence type="ECO:0000256" key="3">
    <source>
        <dbReference type="ARBA" id="ARBA00022679"/>
    </source>
</evidence>
<dbReference type="EMBL" id="JAARUV010000003">
    <property type="protein sequence ID" value="MBC1779225.1"/>
    <property type="molecule type" value="Genomic_DNA"/>
</dbReference>
<dbReference type="PANTHER" id="PTHR12526:SF640">
    <property type="entry name" value="COLANIC ACID BIOSYNTHESIS GLYCOSYLTRANSFERASE WCAL-RELATED"/>
    <property type="match status" value="1"/>
</dbReference>
<feature type="domain" description="Glycosyl transferase family 1" evidence="4">
    <location>
        <begin position="165"/>
        <end position="321"/>
    </location>
</feature>
<reference evidence="6 7" key="1">
    <citation type="submission" date="2020-03" db="EMBL/GenBank/DDBJ databases">
        <title>Soil Listeria distribution.</title>
        <authorList>
            <person name="Liao J."/>
            <person name="Wiedmann M."/>
        </authorList>
    </citation>
    <scope>NUCLEOTIDE SEQUENCE [LARGE SCALE GENOMIC DNA]</scope>
    <source>
        <strain evidence="6 7">FSL L7-1017</strain>
    </source>
</reference>
<keyword evidence="2" id="KW-0328">Glycosyltransferase</keyword>
<dbReference type="Pfam" id="PF13439">
    <property type="entry name" value="Glyco_transf_4"/>
    <property type="match status" value="1"/>
</dbReference>
<organism evidence="6 7">
    <name type="scientific">Listeria booriae</name>
    <dbReference type="NCBI Taxonomy" id="1552123"/>
    <lineage>
        <taxon>Bacteria</taxon>
        <taxon>Bacillati</taxon>
        <taxon>Bacillota</taxon>
        <taxon>Bacilli</taxon>
        <taxon>Bacillales</taxon>
        <taxon>Listeriaceae</taxon>
        <taxon>Listeria</taxon>
    </lineage>
</organism>
<dbReference type="GO" id="GO:0016757">
    <property type="term" value="F:glycosyltransferase activity"/>
    <property type="evidence" value="ECO:0007669"/>
    <property type="project" value="UniProtKB-KW"/>
</dbReference>
<gene>
    <name evidence="6" type="ORF">HCA46_10280</name>
</gene>
<comment type="caution">
    <text evidence="6">The sequence shown here is derived from an EMBL/GenBank/DDBJ whole genome shotgun (WGS) entry which is preliminary data.</text>
</comment>
<comment type="similarity">
    <text evidence="1">Belongs to the glycosyltransferase group 1 family. Glycosyltransferase 4 subfamily.</text>
</comment>
<dbReference type="SUPFAM" id="SSF53756">
    <property type="entry name" value="UDP-Glycosyltransferase/glycogen phosphorylase"/>
    <property type="match status" value="1"/>
</dbReference>
<evidence type="ECO:0000256" key="1">
    <source>
        <dbReference type="ARBA" id="ARBA00009481"/>
    </source>
</evidence>
<sequence>MRILMFGPNPETKGGIATVIANFKQHFNSSTNTIFYAESWKEGNILKRTYYSVHGLVTLPHQINKQNIDAVHIHMAQDGSYFRKAMATRLAKRSGKKVLLHIHGSHFDQYHEESKPWLQRHILRTLRKADKIIVLNEDVKTYFATFGIPMDIVNNAVPVPTQLLETSKRTQISAFGQLGTRKGTYDILEVAEQLQISHPEAQIYLYGDGDTKQAQAIITRKQLQNVHLGGWITAEQKAEAMQKTMIHLLPSYQEGLPMAVLETMACGIPNISTYVGGIPNVIASGKDGLLIEAGKQDQLLHALITLIEQENTRNQMGKAAATKIKTEFSMPAYIEKWNQIYAEWDT</sequence>
<evidence type="ECO:0000259" key="4">
    <source>
        <dbReference type="Pfam" id="PF00534"/>
    </source>
</evidence>
<dbReference type="InterPro" id="IPR001296">
    <property type="entry name" value="Glyco_trans_1"/>
</dbReference>
<evidence type="ECO:0000313" key="6">
    <source>
        <dbReference type="EMBL" id="MBC1779225.1"/>
    </source>
</evidence>
<dbReference type="CDD" id="cd03801">
    <property type="entry name" value="GT4_PimA-like"/>
    <property type="match status" value="1"/>
</dbReference>
<dbReference type="InterPro" id="IPR028098">
    <property type="entry name" value="Glyco_trans_4-like_N"/>
</dbReference>
<protein>
    <submittedName>
        <fullName evidence="6">Glycosyltransferase family 4 protein</fullName>
    </submittedName>
</protein>